<evidence type="ECO:0000313" key="1">
    <source>
        <dbReference type="Ensembl" id="ENSP00000467578.2"/>
    </source>
</evidence>
<dbReference type="GeneTree" id="ENSGT00940000162857"/>
<dbReference type="OpenTargets" id="ENSG00000198453"/>
<evidence type="ECO:0000313" key="2">
    <source>
        <dbReference type="Proteomes" id="UP000005640"/>
    </source>
</evidence>
<reference evidence="1 2" key="2">
    <citation type="journal article" date="2004" name="Nature">
        <title>The DNA sequence and biology of human chromosome 19.</title>
        <authorList>
            <person name="Grimwood J."/>
            <person name="Gordon L.A."/>
            <person name="Olsen A."/>
            <person name="Terry A."/>
            <person name="Schmutz J."/>
            <person name="Lamerdin J."/>
            <person name="Hellsten U."/>
            <person name="Goodstein D."/>
            <person name="Couronne O."/>
            <person name="Tran-Gyamfi M."/>
            <person name="Aerts A."/>
            <person name="Altherr M."/>
            <person name="Ashworth L."/>
            <person name="Bajorek E."/>
            <person name="Black S."/>
            <person name="Branscomb E."/>
            <person name="Caenepeel S."/>
            <person name="Carrano A."/>
            <person name="Caoile C."/>
            <person name="Chan Y.M."/>
            <person name="Christensen M."/>
            <person name="Cleland C.A."/>
            <person name="Copeland A."/>
            <person name="Dalin E."/>
            <person name="Dehal P."/>
            <person name="Denys M."/>
            <person name="Detter J.C."/>
            <person name="Escobar J."/>
            <person name="Flowers D."/>
            <person name="Fotopulos D."/>
            <person name="Garcia C."/>
            <person name="Georgescu A.M."/>
            <person name="Glavina T."/>
            <person name="Gomez M."/>
            <person name="Gonzales E."/>
            <person name="Groza M."/>
            <person name="Hammon N."/>
            <person name="Hawkins T."/>
            <person name="Haydu L."/>
            <person name="Ho I."/>
            <person name="Huang W."/>
            <person name="Israni S."/>
            <person name="Jett J."/>
            <person name="Kadner K."/>
            <person name="Kimball H."/>
            <person name="Kobayashi A."/>
            <person name="Larionov V."/>
            <person name="Leem S.H."/>
            <person name="Lopez F."/>
            <person name="Lou Y."/>
            <person name="Lowry S."/>
            <person name="Malfatti S."/>
            <person name="Martinez D."/>
            <person name="McCready P."/>
            <person name="Medina C."/>
            <person name="Morgan J."/>
            <person name="Nelson K."/>
            <person name="Nolan M."/>
            <person name="Ovcharenko I."/>
            <person name="Pitluck S."/>
            <person name="Pollard M."/>
            <person name="Popkie A.P."/>
            <person name="Predki P."/>
            <person name="Quan G."/>
            <person name="Ramirez L."/>
            <person name="Rash S."/>
            <person name="Retterer J."/>
            <person name="Rodriguez A."/>
            <person name="Rogers S."/>
            <person name="Salamov A."/>
            <person name="Salazar A."/>
            <person name="She X."/>
            <person name="Smith D."/>
            <person name="Slezak T."/>
            <person name="Solovyev V."/>
            <person name="Thayer N."/>
            <person name="Tice H."/>
            <person name="Tsai M."/>
            <person name="Ustaszewska A."/>
            <person name="Vo N."/>
            <person name="Wagner M."/>
            <person name="Wheeler J."/>
            <person name="Wu K."/>
            <person name="Xie G."/>
            <person name="Yang J."/>
            <person name="Dubchak I."/>
            <person name="Furey T.S."/>
            <person name="DeJong P."/>
            <person name="Dickson M."/>
            <person name="Gordon D."/>
            <person name="Eichler E.E."/>
            <person name="Pennacchio L.A."/>
            <person name="Richardson P."/>
            <person name="Stubbs L."/>
            <person name="Rokhsar D.S."/>
            <person name="Myers R.M."/>
            <person name="Rubin E.M."/>
            <person name="Lucas S.M."/>
        </authorList>
    </citation>
    <scope>NUCLEOTIDE SEQUENCE [LARGE SCALE GENOMIC DNA]</scope>
</reference>
<dbReference type="ExpressionAtlas" id="A0A1Y8EHF7">
    <property type="expression patterns" value="baseline and differential"/>
</dbReference>
<protein>
    <submittedName>
        <fullName evidence="1">Zinc finger protein 568</fullName>
    </submittedName>
</protein>
<dbReference type="Ensembl" id="ENST00000587130.6">
    <property type="protein sequence ID" value="ENSP00000467578.2"/>
    <property type="gene ID" value="ENSG00000198453.15"/>
</dbReference>
<keyword evidence="2" id="KW-1185">Reference proteome</keyword>
<reference evidence="2" key="3">
    <citation type="journal article" date="2004" name="Nature">
        <title>Finishing the euchromatic sequence of the human genome.</title>
        <authorList>
            <consortium name="International Human Genome Sequencing Consortium"/>
        </authorList>
    </citation>
    <scope>NUCLEOTIDE SEQUENCE [LARGE SCALE GENOMIC DNA]</scope>
</reference>
<reference evidence="1" key="4">
    <citation type="submission" date="2022-10" db="UniProtKB">
        <authorList>
            <consortium name="Ensembl"/>
        </authorList>
    </citation>
    <scope>IDENTIFICATION</scope>
</reference>
<dbReference type="Proteomes" id="UP000005640">
    <property type="component" value="Chromosome 19"/>
</dbReference>
<name>A0A1Y8EHF7_HUMAN</name>
<dbReference type="OrthoDB" id="654211at2759"/>
<dbReference type="HGNC" id="HGNC:25392">
    <property type="gene designation" value="ZNF568"/>
</dbReference>
<gene>
    <name evidence="1" type="primary">ZNF568</name>
</gene>
<proteinExistence type="predicted"/>
<dbReference type="EMBL" id="AC008733">
    <property type="status" value="NOT_ANNOTATED_CDS"/>
    <property type="molecule type" value="Genomic_DNA"/>
</dbReference>
<dbReference type="ChiTaRS" id="ZNF568">
    <property type="organism name" value="human"/>
</dbReference>
<dbReference type="VEuPathDB" id="HostDB:ENSG00000198453"/>
<dbReference type="Antibodypedia" id="29844">
    <property type="antibodies" value="124 antibodies from 14 providers"/>
</dbReference>
<reference evidence="2" key="1">
    <citation type="journal article" date="2001" name="Nature">
        <title>Initial sequencing and analysis of the human genome.</title>
        <authorList>
            <consortium name="International Human Genome Sequencing Consortium"/>
            <person name="Lander E.S."/>
            <person name="Linton L.M."/>
            <person name="Birren B."/>
            <person name="Nusbaum C."/>
            <person name="Zody M.C."/>
            <person name="Baldwin J."/>
            <person name="Devon K."/>
            <person name="Dewar K."/>
            <person name="Doyle M."/>
            <person name="FitzHugh W."/>
            <person name="Funke R."/>
            <person name="Gage D."/>
            <person name="Harris K."/>
            <person name="Heaford A."/>
            <person name="Howland J."/>
            <person name="Kann L."/>
            <person name="Lehoczky J."/>
            <person name="LeVine R."/>
            <person name="McEwan P."/>
            <person name="McKernan K."/>
            <person name="Meldrim J."/>
            <person name="Mesirov J.P."/>
            <person name="Miranda C."/>
            <person name="Morris W."/>
            <person name="Naylor J."/>
            <person name="Raymond C."/>
            <person name="Rosetti M."/>
            <person name="Santos R."/>
            <person name="Sheridan A."/>
            <person name="Sougnez C."/>
            <person name="Stange-Thomann N."/>
            <person name="Stojanovic N."/>
            <person name="Subramanian A."/>
            <person name="Wyman D."/>
            <person name="Rogers J."/>
            <person name="Sulston J."/>
            <person name="Ainscough R."/>
            <person name="Beck S."/>
            <person name="Bentley D."/>
            <person name="Burton J."/>
            <person name="Clee C."/>
            <person name="Carter N."/>
            <person name="Coulson A."/>
            <person name="Deadman R."/>
            <person name="Deloukas P."/>
            <person name="Dunham A."/>
            <person name="Dunham I."/>
            <person name="Durbin R."/>
            <person name="French L."/>
            <person name="Grafham D."/>
            <person name="Gregory S."/>
            <person name="Hubbard T."/>
            <person name="Humphray S."/>
            <person name="Hunt A."/>
            <person name="Jones M."/>
            <person name="Lloyd C."/>
            <person name="McMurray A."/>
            <person name="Matthews L."/>
            <person name="Mercer S."/>
            <person name="Milne S."/>
            <person name="Mullikin J.C."/>
            <person name="Mungall A."/>
            <person name="Plumb R."/>
            <person name="Ross M."/>
            <person name="Shownkeen R."/>
            <person name="Sims S."/>
            <person name="Waterston R.H."/>
            <person name="Wilson R.K."/>
            <person name="Hillier L.W."/>
            <person name="McPherson J.D."/>
            <person name="Marra M.A."/>
            <person name="Mardis E.R."/>
            <person name="Fulton L.A."/>
            <person name="Chinwalla A.T."/>
            <person name="Pepin K.H."/>
            <person name="Gish W.R."/>
            <person name="Chissoe S.L."/>
            <person name="Wendl M.C."/>
            <person name="Delehaunty K.D."/>
            <person name="Miner T.L."/>
            <person name="Delehaunty A."/>
            <person name="Kramer J.B."/>
            <person name="Cook L.L."/>
            <person name="Fulton R.S."/>
            <person name="Johnson D.L."/>
            <person name="Minx P.J."/>
            <person name="Clifton S.W."/>
            <person name="Hawkins T."/>
            <person name="Branscomb E."/>
            <person name="Predki P."/>
            <person name="Richardson P."/>
            <person name="Wenning S."/>
            <person name="Slezak T."/>
            <person name="Doggett N."/>
            <person name="Cheng J.F."/>
            <person name="Olsen A."/>
            <person name="Lucas S."/>
            <person name="Elkin C."/>
            <person name="Uberbacher E."/>
            <person name="Frazier M."/>
            <person name="Gibbs R.A."/>
            <person name="Muzny D.M."/>
            <person name="Scherer S.E."/>
            <person name="Bouck J.B."/>
            <person name="Sodergren E.J."/>
            <person name="Worley K.C."/>
            <person name="Rives C.M."/>
            <person name="Gorrell J.H."/>
            <person name="Metzker M.L."/>
            <person name="Naylor S.L."/>
            <person name="Kucherlapati R.S."/>
            <person name="Nelson D.L."/>
            <person name="Weinstock G.M."/>
            <person name="Sakaki Y."/>
            <person name="Fujiyama A."/>
            <person name="Hattori M."/>
            <person name="Yada T."/>
            <person name="Toyoda A."/>
            <person name="Itoh T."/>
            <person name="Kawagoe C."/>
            <person name="Watanabe H."/>
            <person name="Totoki Y."/>
            <person name="Taylor T."/>
            <person name="Weissenbach J."/>
            <person name="Heilig R."/>
            <person name="Saurin W."/>
            <person name="Artiguenave F."/>
            <person name="Brottier P."/>
            <person name="Bruls T."/>
            <person name="Pelletier E."/>
            <person name="Robert C."/>
            <person name="Wincker P."/>
            <person name="Smith D.R."/>
            <person name="Doucette-Stamm L."/>
            <person name="Rubenfield M."/>
            <person name="Weinstock K."/>
            <person name="Lee H.M."/>
            <person name="Dubois J."/>
            <person name="Rosenthal A."/>
            <person name="Platzer M."/>
            <person name="Nyakatura G."/>
            <person name="Taudien S."/>
            <person name="Rump A."/>
            <person name="Yang H."/>
            <person name="Yu J."/>
            <person name="Wang J."/>
            <person name="Huang G."/>
            <person name="Gu J."/>
            <person name="Hood L."/>
            <person name="Rowen L."/>
            <person name="Madan A."/>
            <person name="Qin S."/>
            <person name="Davis R.W."/>
            <person name="Federspiel N.A."/>
            <person name="Abola A.P."/>
            <person name="Proctor M.J."/>
            <person name="Myers R.M."/>
            <person name="Schmutz J."/>
            <person name="Dickson M."/>
            <person name="Grimwood J."/>
            <person name="Cox D.R."/>
            <person name="Olson M.V."/>
            <person name="Kaul R."/>
            <person name="Raymond C."/>
            <person name="Shimizu N."/>
            <person name="Kawasaki K."/>
            <person name="Minoshima S."/>
            <person name="Evans G.A."/>
            <person name="Athanasiou M."/>
            <person name="Schultz R."/>
            <person name="Roe B.A."/>
            <person name="Chen F."/>
            <person name="Pan H."/>
            <person name="Ramser J."/>
            <person name="Lehrach H."/>
            <person name="Reinhardt R."/>
            <person name="McCombie W.R."/>
            <person name="de la Bastide M."/>
            <person name="Dedhia N."/>
            <person name="Blocker H."/>
            <person name="Hornischer K."/>
            <person name="Nordsiek G."/>
            <person name="Agarwala R."/>
            <person name="Aravind L."/>
            <person name="Bailey J.A."/>
            <person name="Bateman A."/>
            <person name="Batzoglou S."/>
            <person name="Birney E."/>
            <person name="Bork P."/>
            <person name="Brown D.G."/>
            <person name="Burge C.B."/>
            <person name="Cerutti L."/>
            <person name="Chen H.C."/>
            <person name="Church D."/>
            <person name="Clamp M."/>
            <person name="Copley R.R."/>
            <person name="Doerks T."/>
            <person name="Eddy S.R."/>
            <person name="Eichler E.E."/>
            <person name="Furey T.S."/>
            <person name="Galagan J."/>
            <person name="Gilbert J.G."/>
            <person name="Harmon C."/>
            <person name="Hayashizaki Y."/>
            <person name="Haussler D."/>
            <person name="Hermjakob H."/>
            <person name="Hokamp K."/>
            <person name="Jang W."/>
            <person name="Johnson L.S."/>
            <person name="Jones T.A."/>
            <person name="Kasif S."/>
            <person name="Kaspryzk A."/>
            <person name="Kennedy S."/>
            <person name="Kent W.J."/>
            <person name="Kitts P."/>
            <person name="Koonin E.V."/>
            <person name="Korf I."/>
            <person name="Kulp D."/>
            <person name="Lancet D."/>
            <person name="Lowe T.M."/>
            <person name="McLysaght A."/>
            <person name="Mikkelsen T."/>
            <person name="Moran J.V."/>
            <person name="Mulder N."/>
            <person name="Pollara V.J."/>
            <person name="Ponting C.P."/>
            <person name="Schuler G."/>
            <person name="Schultz J."/>
            <person name="Slater G."/>
            <person name="Smit A.F."/>
            <person name="Stupka E."/>
            <person name="Szustakowski J."/>
            <person name="Thierry-Mieg D."/>
            <person name="Thierry-Mieg J."/>
            <person name="Wagner L."/>
            <person name="Wallis J."/>
            <person name="Wheeler R."/>
            <person name="Williams A."/>
            <person name="Wolf Y.I."/>
            <person name="Wolfe K.H."/>
            <person name="Yang S.P."/>
            <person name="Yeh R.F."/>
            <person name="Collins F."/>
            <person name="Guyer M.S."/>
            <person name="Peterson J."/>
            <person name="Felsenfeld A."/>
            <person name="Wetterstrand K.A."/>
            <person name="Patrinos A."/>
            <person name="Morgan M.J."/>
            <person name="de Jong P."/>
            <person name="Catanese J.J."/>
            <person name="Osoegawa K."/>
            <person name="Shizuya H."/>
            <person name="Choi S."/>
            <person name="Chen Y.J."/>
        </authorList>
    </citation>
    <scope>NUCLEOTIDE SEQUENCE [LARGE SCALE GENOMIC DNA]</scope>
</reference>
<dbReference type="Bgee" id="ENSG00000198453">
    <property type="expression patterns" value="Expressed in calcaneal tendon and 136 other cell types or tissues"/>
</dbReference>
<accession>A0A1Y8EHF7</accession>
<organism evidence="1 2">
    <name type="scientific">Homo sapiens</name>
    <name type="common">Human</name>
    <dbReference type="NCBI Taxonomy" id="9606"/>
    <lineage>
        <taxon>Eukaryota</taxon>
        <taxon>Metazoa</taxon>
        <taxon>Chordata</taxon>
        <taxon>Craniata</taxon>
        <taxon>Vertebrata</taxon>
        <taxon>Euteleostomi</taxon>
        <taxon>Mammalia</taxon>
        <taxon>Eutheria</taxon>
        <taxon>Euarchontoglires</taxon>
        <taxon>Primates</taxon>
        <taxon>Haplorrhini</taxon>
        <taxon>Catarrhini</taxon>
        <taxon>Hominidae</taxon>
        <taxon>Homo</taxon>
    </lineage>
</organism>
<sequence length="7" mass="844">MKPAQRN</sequence>